<keyword evidence="1" id="KW-1133">Transmembrane helix</keyword>
<feature type="transmembrane region" description="Helical" evidence="1">
    <location>
        <begin position="6"/>
        <end position="24"/>
    </location>
</feature>
<dbReference type="AlphaFoldDB" id="A0A6B0UGI2"/>
<evidence type="ECO:0000313" key="2">
    <source>
        <dbReference type="EMBL" id="MXU89074.1"/>
    </source>
</evidence>
<reference evidence="2" key="1">
    <citation type="submission" date="2019-12" db="EMBL/GenBank/DDBJ databases">
        <title>An insight into the sialome of adult female Ixodes ricinus ticks feeding for 6 days.</title>
        <authorList>
            <person name="Perner J."/>
            <person name="Ribeiro J.M.C."/>
        </authorList>
    </citation>
    <scope>NUCLEOTIDE SEQUENCE</scope>
    <source>
        <strain evidence="2">Semi-engorged</strain>
        <tissue evidence="2">Salivary glands</tissue>
    </source>
</reference>
<accession>A0A6B0UGI2</accession>
<sequence length="105" mass="12481">MLQYSYFFAFLPWTCMYCLVSGSGRRWRHRRAPDPRSSLLRWRSVWRPYPQCMERSVTEVGVATSRDEHFLTNGKPSEWSPPLISVQTTLVAMAFPWQRDCVHRK</sequence>
<organism evidence="2">
    <name type="scientific">Ixodes ricinus</name>
    <name type="common">Common tick</name>
    <name type="synonym">Acarus ricinus</name>
    <dbReference type="NCBI Taxonomy" id="34613"/>
    <lineage>
        <taxon>Eukaryota</taxon>
        <taxon>Metazoa</taxon>
        <taxon>Ecdysozoa</taxon>
        <taxon>Arthropoda</taxon>
        <taxon>Chelicerata</taxon>
        <taxon>Arachnida</taxon>
        <taxon>Acari</taxon>
        <taxon>Parasitiformes</taxon>
        <taxon>Ixodida</taxon>
        <taxon>Ixodoidea</taxon>
        <taxon>Ixodidae</taxon>
        <taxon>Ixodinae</taxon>
        <taxon>Ixodes</taxon>
    </lineage>
</organism>
<name>A0A6B0UGI2_IXORI</name>
<dbReference type="EMBL" id="GIFC01006991">
    <property type="protein sequence ID" value="MXU89074.1"/>
    <property type="molecule type" value="Transcribed_RNA"/>
</dbReference>
<protein>
    <submittedName>
        <fullName evidence="2">Putative secreted protein</fullName>
    </submittedName>
</protein>
<proteinExistence type="predicted"/>
<evidence type="ECO:0000256" key="1">
    <source>
        <dbReference type="SAM" id="Phobius"/>
    </source>
</evidence>
<keyword evidence="1" id="KW-0472">Membrane</keyword>
<keyword evidence="1" id="KW-0812">Transmembrane</keyword>